<evidence type="ECO:0000313" key="3">
    <source>
        <dbReference type="Proteomes" id="UP000257109"/>
    </source>
</evidence>
<feature type="compositionally biased region" description="Basic and acidic residues" evidence="1">
    <location>
        <begin position="147"/>
        <end position="159"/>
    </location>
</feature>
<evidence type="ECO:0000256" key="1">
    <source>
        <dbReference type="SAM" id="MobiDB-lite"/>
    </source>
</evidence>
<gene>
    <name evidence="2" type="ORF">CR513_48481</name>
</gene>
<keyword evidence="3" id="KW-1185">Reference proteome</keyword>
<accession>A0A371F1I5</accession>
<proteinExistence type="predicted"/>
<dbReference type="AlphaFoldDB" id="A0A371F1I5"/>
<protein>
    <submittedName>
        <fullName evidence="2">Uncharacterized protein</fullName>
    </submittedName>
</protein>
<organism evidence="2 3">
    <name type="scientific">Mucuna pruriens</name>
    <name type="common">Velvet bean</name>
    <name type="synonym">Dolichos pruriens</name>
    <dbReference type="NCBI Taxonomy" id="157652"/>
    <lineage>
        <taxon>Eukaryota</taxon>
        <taxon>Viridiplantae</taxon>
        <taxon>Streptophyta</taxon>
        <taxon>Embryophyta</taxon>
        <taxon>Tracheophyta</taxon>
        <taxon>Spermatophyta</taxon>
        <taxon>Magnoliopsida</taxon>
        <taxon>eudicotyledons</taxon>
        <taxon>Gunneridae</taxon>
        <taxon>Pentapetalae</taxon>
        <taxon>rosids</taxon>
        <taxon>fabids</taxon>
        <taxon>Fabales</taxon>
        <taxon>Fabaceae</taxon>
        <taxon>Papilionoideae</taxon>
        <taxon>50 kb inversion clade</taxon>
        <taxon>NPAAA clade</taxon>
        <taxon>indigoferoid/millettioid clade</taxon>
        <taxon>Phaseoleae</taxon>
        <taxon>Mucuna</taxon>
    </lineage>
</organism>
<comment type="caution">
    <text evidence="2">The sequence shown here is derived from an EMBL/GenBank/DDBJ whole genome shotgun (WGS) entry which is preliminary data.</text>
</comment>
<sequence length="202" mass="22607">MKNLKASSTISQQATTNLSTLLIDNGSSLNVMPKTTLDTQLASTLKTSSVVVRAVDGPKREVIGEITLPIRIRPTTFDITFQYVEGDEEALETSFQVLEIVGTTNTEAEEGGTGQGIRRHSRANSASRELGKIQTQLYRDCKRRKTRAENSRQEVDTTRPLDQSVVIEDQLPKLEELSSPRIRSWTIGRPKLYSNWSPRKCK</sequence>
<feature type="region of interest" description="Disordered" evidence="1">
    <location>
        <begin position="141"/>
        <end position="161"/>
    </location>
</feature>
<name>A0A371F1I5_MUCPR</name>
<dbReference type="Proteomes" id="UP000257109">
    <property type="component" value="Unassembled WGS sequence"/>
</dbReference>
<evidence type="ECO:0000313" key="2">
    <source>
        <dbReference type="EMBL" id="RDX72084.1"/>
    </source>
</evidence>
<dbReference type="CDD" id="cd00303">
    <property type="entry name" value="retropepsin_like"/>
    <property type="match status" value="1"/>
</dbReference>
<dbReference type="EMBL" id="QJKJ01011073">
    <property type="protein sequence ID" value="RDX72084.1"/>
    <property type="molecule type" value="Genomic_DNA"/>
</dbReference>
<dbReference type="OrthoDB" id="5430981at2759"/>
<feature type="non-terminal residue" evidence="2">
    <location>
        <position position="1"/>
    </location>
</feature>
<reference evidence="2" key="1">
    <citation type="submission" date="2018-05" db="EMBL/GenBank/DDBJ databases">
        <title>Draft genome of Mucuna pruriens seed.</title>
        <authorList>
            <person name="Nnadi N.E."/>
            <person name="Vos R."/>
            <person name="Hasami M.H."/>
            <person name="Devisetty U.K."/>
            <person name="Aguiy J.C."/>
        </authorList>
    </citation>
    <scope>NUCLEOTIDE SEQUENCE [LARGE SCALE GENOMIC DNA]</scope>
    <source>
        <strain evidence="2">JCA_2017</strain>
    </source>
</reference>
<feature type="region of interest" description="Disordered" evidence="1">
    <location>
        <begin position="106"/>
        <end position="129"/>
    </location>
</feature>